<evidence type="ECO:0000256" key="1">
    <source>
        <dbReference type="SAM" id="Coils"/>
    </source>
</evidence>
<feature type="non-terminal residue" evidence="2">
    <location>
        <position position="116"/>
    </location>
</feature>
<organism evidence="2 3">
    <name type="scientific">Myxacorys almedinensis A</name>
    <dbReference type="NCBI Taxonomy" id="2690445"/>
    <lineage>
        <taxon>Bacteria</taxon>
        <taxon>Bacillati</taxon>
        <taxon>Cyanobacteriota</taxon>
        <taxon>Cyanophyceae</taxon>
        <taxon>Leptolyngbyales</taxon>
        <taxon>Leptolyngbyaceae</taxon>
        <taxon>Myxacorys</taxon>
        <taxon>Myxacorys almedinensis</taxon>
    </lineage>
</organism>
<evidence type="ECO:0000313" key="3">
    <source>
        <dbReference type="Proteomes" id="UP000646053"/>
    </source>
</evidence>
<reference evidence="2" key="1">
    <citation type="submission" date="2019-12" db="EMBL/GenBank/DDBJ databases">
        <title>High-Quality draft genome sequences of three cyanobacteria isolated from the limestone walls of the Old Cathedral of Coimbra.</title>
        <authorList>
            <person name="Tiago I."/>
            <person name="Soares F."/>
            <person name="Portugal A."/>
        </authorList>
    </citation>
    <scope>NUCLEOTIDE SEQUENCE</scope>
    <source>
        <strain evidence="2">A</strain>
    </source>
</reference>
<dbReference type="AlphaFoldDB" id="A0A8J7Z212"/>
<keyword evidence="1" id="KW-0175">Coiled coil</keyword>
<evidence type="ECO:0000313" key="2">
    <source>
        <dbReference type="EMBL" id="NDJ18599.1"/>
    </source>
</evidence>
<protein>
    <submittedName>
        <fullName evidence="2">IS110 family transposase</fullName>
    </submittedName>
</protein>
<keyword evidence="3" id="KW-1185">Reference proteome</keyword>
<name>A0A8J7Z212_9CYAN</name>
<dbReference type="EMBL" id="WVIE01000018">
    <property type="protein sequence ID" value="NDJ18599.1"/>
    <property type="molecule type" value="Genomic_DNA"/>
</dbReference>
<sequence>MAKPNRIDAAVLAHFGEAIQPPITVLASDQDRALQDAVTRRRQLVEMLSAEKNRRASLRAKMRQNIERHIEWLEEQIQELDEEIEQLSQAQAEWQSRITLLKTVPGVGSVIATTLI</sequence>
<feature type="coiled-coil region" evidence="1">
    <location>
        <begin position="63"/>
        <end position="97"/>
    </location>
</feature>
<accession>A0A8J7Z212</accession>
<comment type="caution">
    <text evidence="2">The sequence shown here is derived from an EMBL/GenBank/DDBJ whole genome shotgun (WGS) entry which is preliminary data.</text>
</comment>
<proteinExistence type="predicted"/>
<gene>
    <name evidence="2" type="ORF">GS601_15115</name>
</gene>
<dbReference type="Proteomes" id="UP000646053">
    <property type="component" value="Unassembled WGS sequence"/>
</dbReference>